<feature type="binding site" evidence="1">
    <location>
        <begin position="126"/>
        <end position="127"/>
    </location>
    <ligand>
        <name>ATP</name>
        <dbReference type="ChEBI" id="CHEBI:30616"/>
    </ligand>
</feature>
<dbReference type="InterPro" id="IPR006283">
    <property type="entry name" value="ThiL-like"/>
</dbReference>
<comment type="similarity">
    <text evidence="1">Belongs to the thiamine-monophosphate kinase family.</text>
</comment>
<feature type="binding site" evidence="1">
    <location>
        <position position="48"/>
    </location>
    <ligand>
        <name>Mg(2+)</name>
        <dbReference type="ChEBI" id="CHEBI:18420"/>
        <label>4</label>
    </ligand>
</feature>
<feature type="binding site" evidence="1">
    <location>
        <position position="152"/>
    </location>
    <ligand>
        <name>ATP</name>
        <dbReference type="ChEBI" id="CHEBI:30616"/>
    </ligand>
</feature>
<feature type="binding site" evidence="1">
    <location>
        <position position="79"/>
    </location>
    <ligand>
        <name>Mg(2+)</name>
        <dbReference type="ChEBI" id="CHEBI:18420"/>
        <label>3</label>
    </ligand>
</feature>
<feature type="binding site" evidence="1">
    <location>
        <position position="268"/>
    </location>
    <ligand>
        <name>substrate</name>
    </ligand>
</feature>
<evidence type="ECO:0000313" key="5">
    <source>
        <dbReference type="Proteomes" id="UP001434337"/>
    </source>
</evidence>
<evidence type="ECO:0000256" key="2">
    <source>
        <dbReference type="SAM" id="MobiDB-lite"/>
    </source>
</evidence>
<feature type="binding site" evidence="1">
    <location>
        <position position="79"/>
    </location>
    <ligand>
        <name>Mg(2+)</name>
        <dbReference type="ChEBI" id="CHEBI:18420"/>
        <label>2</label>
    </ligand>
</feature>
<dbReference type="InterPro" id="IPR036676">
    <property type="entry name" value="PurM-like_C_sf"/>
</dbReference>
<sequence>MAARTVDELGEFGLIEALTAGLATSDALRVGPGDDAAVFTPDGDVVVSTDAMVEDVHFKKVWSGPHDVGRKAVGSAVADLEAMAARPVGIVVALSCPAATPADWVLEFGRGVAEECGLAGAVLMGGDVTRGAAIAVVVTVFGDLGGRPPLLRSGARPGDVVAAVGRFGMAAAGLAVLARGFRSPGAVVRAHRVPEVPYGQGRVAADAGATSLIDCSDGPLADLGHVARASGVRIDLDSSAFEVGEAQQTVAAAIGGGDPLGYVLTGGDDHALLATFPDADAVPAGWFVVGRVLPAEDATDADDLAHPVTVDGAPWDSDDSSGGWRHFRAHPGSRTPRPAAWTLDRGPGPC</sequence>
<feature type="binding site" evidence="1">
    <location>
        <position position="35"/>
    </location>
    <ligand>
        <name>Mg(2+)</name>
        <dbReference type="ChEBI" id="CHEBI:18420"/>
        <label>4</label>
    </ligand>
</feature>
<dbReference type="EMBL" id="CP115965">
    <property type="protein sequence ID" value="WZW99982.1"/>
    <property type="molecule type" value="Genomic_DNA"/>
</dbReference>
<gene>
    <name evidence="1" type="primary">thiL</name>
    <name evidence="4" type="ORF">PCC79_07305</name>
</gene>
<keyword evidence="1" id="KW-0547">Nucleotide-binding</keyword>
<feature type="binding site" evidence="1">
    <location>
        <position position="57"/>
    </location>
    <ligand>
        <name>substrate</name>
    </ligand>
</feature>
<organism evidence="4 5">
    <name type="scientific">Propioniciclava soli</name>
    <dbReference type="NCBI Taxonomy" id="2775081"/>
    <lineage>
        <taxon>Bacteria</taxon>
        <taxon>Bacillati</taxon>
        <taxon>Actinomycetota</taxon>
        <taxon>Actinomycetes</taxon>
        <taxon>Propionibacteriales</taxon>
        <taxon>Propionibacteriaceae</taxon>
        <taxon>Propioniciclava</taxon>
    </lineage>
</organism>
<feature type="binding site" evidence="1">
    <location>
        <position position="214"/>
    </location>
    <ligand>
        <name>Mg(2+)</name>
        <dbReference type="ChEBI" id="CHEBI:18420"/>
        <label>3</label>
    </ligand>
</feature>
<comment type="caution">
    <text evidence="1">Lacks conserved residue(s) required for the propagation of feature annotation.</text>
</comment>
<dbReference type="HAMAP" id="MF_02128">
    <property type="entry name" value="TMP_kinase"/>
    <property type="match status" value="1"/>
</dbReference>
<feature type="binding site" evidence="1">
    <location>
        <position position="79"/>
    </location>
    <ligand>
        <name>Mg(2+)</name>
        <dbReference type="ChEBI" id="CHEBI:18420"/>
        <label>4</label>
    </ligand>
</feature>
<feature type="binding site" evidence="1">
    <location>
        <position position="127"/>
    </location>
    <ligand>
        <name>Mg(2+)</name>
        <dbReference type="ChEBI" id="CHEBI:18420"/>
        <label>1</label>
    </ligand>
</feature>
<keyword evidence="1 4" id="KW-0418">Kinase</keyword>
<feature type="binding site" evidence="1">
    <location>
        <position position="216"/>
    </location>
    <ligand>
        <name>ATP</name>
        <dbReference type="ChEBI" id="CHEBI:30616"/>
    </ligand>
</feature>
<keyword evidence="5" id="KW-1185">Reference proteome</keyword>
<dbReference type="SUPFAM" id="SSF56042">
    <property type="entry name" value="PurM C-terminal domain-like"/>
    <property type="match status" value="1"/>
</dbReference>
<dbReference type="EC" id="2.7.4.16" evidence="1"/>
<dbReference type="Gene3D" id="3.30.1330.10">
    <property type="entry name" value="PurM-like, N-terminal domain"/>
    <property type="match status" value="1"/>
</dbReference>
<evidence type="ECO:0000256" key="1">
    <source>
        <dbReference type="HAMAP-Rule" id="MF_02128"/>
    </source>
</evidence>
<dbReference type="NCBIfam" id="NF004351">
    <property type="entry name" value="PRK05731.1-4"/>
    <property type="match status" value="1"/>
</dbReference>
<reference evidence="4 5" key="1">
    <citation type="journal article" date="2023" name="Environ Microbiome">
        <title>A coral-associated actinobacterium mitigates coral bleaching under heat stress.</title>
        <authorList>
            <person name="Li J."/>
            <person name="Zou Y."/>
            <person name="Li Q."/>
            <person name="Zhang J."/>
            <person name="Bourne D.G."/>
            <person name="Lyu Y."/>
            <person name="Liu C."/>
            <person name="Zhang S."/>
        </authorList>
    </citation>
    <scope>NUCLEOTIDE SEQUENCE [LARGE SCALE GENOMIC DNA]</scope>
    <source>
        <strain evidence="4 5">SCSIO 13291</strain>
    </source>
</reference>
<dbReference type="InterPro" id="IPR016188">
    <property type="entry name" value="PurM-like_N"/>
</dbReference>
<feature type="region of interest" description="Disordered" evidence="2">
    <location>
        <begin position="305"/>
        <end position="350"/>
    </location>
</feature>
<dbReference type="Proteomes" id="UP001434337">
    <property type="component" value="Chromosome"/>
</dbReference>
<feature type="binding site" evidence="1">
    <location>
        <position position="35"/>
    </location>
    <ligand>
        <name>Mg(2+)</name>
        <dbReference type="ChEBI" id="CHEBI:18420"/>
        <label>3</label>
    </ligand>
</feature>
<comment type="pathway">
    <text evidence="1">Cofactor biosynthesis; thiamine diphosphate biosynthesis; thiamine diphosphate from thiamine phosphate: step 1/1.</text>
</comment>
<dbReference type="RefSeq" id="WP_232548096.1">
    <property type="nucleotide sequence ID" value="NZ_CP115965.1"/>
</dbReference>
<comment type="miscellaneous">
    <text evidence="1">Reaction mechanism of ThiL seems to utilize a direct, inline transfer of the gamma-phosphate of ATP to TMP rather than a phosphorylated enzyme intermediate.</text>
</comment>
<dbReference type="GO" id="GO:0009030">
    <property type="term" value="F:thiamine-phosphate kinase activity"/>
    <property type="evidence" value="ECO:0007669"/>
    <property type="project" value="UniProtKB-EC"/>
</dbReference>
<feature type="binding site" evidence="1">
    <location>
        <position position="50"/>
    </location>
    <ligand>
        <name>Mg(2+)</name>
        <dbReference type="ChEBI" id="CHEBI:18420"/>
        <label>1</label>
    </ligand>
</feature>
<keyword evidence="1" id="KW-0784">Thiamine biosynthesis</keyword>
<dbReference type="PANTHER" id="PTHR30270:SF0">
    <property type="entry name" value="THIAMINE-MONOPHOSPHATE KINASE"/>
    <property type="match status" value="1"/>
</dbReference>
<keyword evidence="1 4" id="KW-0808">Transferase</keyword>
<keyword evidence="1" id="KW-0460">Magnesium</keyword>
<dbReference type="PANTHER" id="PTHR30270">
    <property type="entry name" value="THIAMINE-MONOPHOSPHATE KINASE"/>
    <property type="match status" value="1"/>
</dbReference>
<name>A0ABZ3CB18_9ACTN</name>
<feature type="binding site" evidence="1">
    <location>
        <position position="49"/>
    </location>
    <ligand>
        <name>Mg(2+)</name>
        <dbReference type="ChEBI" id="CHEBI:18420"/>
        <label>1</label>
    </ligand>
</feature>
<protein>
    <recommendedName>
        <fullName evidence="1">Thiamine-monophosphate kinase</fullName>
        <shortName evidence="1">TMP kinase</shortName>
        <shortName evidence="1">Thiamine-phosphate kinase</shortName>
        <ecNumber evidence="1">2.7.4.16</ecNumber>
    </recommendedName>
</protein>
<dbReference type="Gene3D" id="3.90.650.10">
    <property type="entry name" value="PurM-like C-terminal domain"/>
    <property type="match status" value="1"/>
</dbReference>
<dbReference type="Pfam" id="PF00586">
    <property type="entry name" value="AIRS"/>
    <property type="match status" value="1"/>
</dbReference>
<comment type="catalytic activity">
    <reaction evidence="1">
        <text>thiamine phosphate + ATP = thiamine diphosphate + ADP</text>
        <dbReference type="Rhea" id="RHEA:15913"/>
        <dbReference type="ChEBI" id="CHEBI:30616"/>
        <dbReference type="ChEBI" id="CHEBI:37575"/>
        <dbReference type="ChEBI" id="CHEBI:58937"/>
        <dbReference type="ChEBI" id="CHEBI:456216"/>
        <dbReference type="EC" id="2.7.4.16"/>
    </reaction>
</comment>
<keyword evidence="1" id="KW-0067">ATP-binding</keyword>
<evidence type="ECO:0000313" key="4">
    <source>
        <dbReference type="EMBL" id="WZW99982.1"/>
    </source>
</evidence>
<comment type="function">
    <text evidence="1">Catalyzes the ATP-dependent phosphorylation of thiamine-monophosphate (TMP) to form thiamine-pyrophosphate (TPP), the active form of vitamin B1.</text>
</comment>
<feature type="binding site" evidence="1">
    <location>
        <position position="217"/>
    </location>
    <ligand>
        <name>Mg(2+)</name>
        <dbReference type="ChEBI" id="CHEBI:18420"/>
        <label>5</label>
    </ligand>
</feature>
<keyword evidence="1" id="KW-0479">Metal-binding</keyword>
<feature type="domain" description="PurM-like N-terminal" evidence="3">
    <location>
        <begin position="33"/>
        <end position="142"/>
    </location>
</feature>
<proteinExistence type="inferred from homology"/>
<feature type="binding site" evidence="1">
    <location>
        <position position="324"/>
    </location>
    <ligand>
        <name>substrate</name>
    </ligand>
</feature>
<accession>A0ABZ3CB18</accession>
<dbReference type="InterPro" id="IPR036921">
    <property type="entry name" value="PurM-like_N_sf"/>
</dbReference>
<evidence type="ECO:0000259" key="3">
    <source>
        <dbReference type="Pfam" id="PF00586"/>
    </source>
</evidence>
<dbReference type="SUPFAM" id="SSF55326">
    <property type="entry name" value="PurM N-terminal domain-like"/>
    <property type="match status" value="1"/>
</dbReference>
<dbReference type="CDD" id="cd02194">
    <property type="entry name" value="ThiL"/>
    <property type="match status" value="1"/>
</dbReference>
<feature type="binding site" evidence="1">
    <location>
        <position position="50"/>
    </location>
    <ligand>
        <name>Mg(2+)</name>
        <dbReference type="ChEBI" id="CHEBI:18420"/>
        <label>2</label>
    </ligand>
</feature>
<dbReference type="NCBIfam" id="TIGR01379">
    <property type="entry name" value="thiL"/>
    <property type="match status" value="1"/>
</dbReference>